<name>A0A8S5UHY9_9CAUD</name>
<accession>A0A8S5UHY9</accession>
<sequence>MTKFVVASLLLLSLAACGPEPDTPLGTIVTDGQYRVTRVGVFRDELAYDGKRGIYEIRDVETGKKYVGISGIGISEVAAHQAGKSSKPDER</sequence>
<dbReference type="EMBL" id="BK016090">
    <property type="protein sequence ID" value="DAF94316.1"/>
    <property type="molecule type" value="Genomic_DNA"/>
</dbReference>
<organism evidence="1">
    <name type="scientific">Myoviridae sp. ctu2j3</name>
    <dbReference type="NCBI Taxonomy" id="2825197"/>
    <lineage>
        <taxon>Viruses</taxon>
        <taxon>Duplodnaviria</taxon>
        <taxon>Heunggongvirae</taxon>
        <taxon>Uroviricota</taxon>
        <taxon>Caudoviricetes</taxon>
    </lineage>
</organism>
<dbReference type="PROSITE" id="PS51257">
    <property type="entry name" value="PROKAR_LIPOPROTEIN"/>
    <property type="match status" value="1"/>
</dbReference>
<dbReference type="EMBL" id="BK016090">
    <property type="protein sequence ID" value="DAF94095.1"/>
    <property type="molecule type" value="Genomic_DNA"/>
</dbReference>
<reference evidence="1" key="1">
    <citation type="journal article" date="2021" name="Proc. Natl. Acad. Sci. U.S.A.">
        <title>A Catalog of Tens of Thousands of Viruses from Human Metagenomes Reveals Hidden Associations with Chronic Diseases.</title>
        <authorList>
            <person name="Tisza M.J."/>
            <person name="Buck C.B."/>
        </authorList>
    </citation>
    <scope>NUCLEOTIDE SEQUENCE</scope>
    <source>
        <strain evidence="1">Ctu2j3</strain>
    </source>
</reference>
<proteinExistence type="predicted"/>
<protein>
    <submittedName>
        <fullName evidence="1">Outer membrane protein assembly factor</fullName>
    </submittedName>
</protein>
<evidence type="ECO:0000313" key="1">
    <source>
        <dbReference type="EMBL" id="DAF94095.1"/>
    </source>
</evidence>